<feature type="compositionally biased region" description="Low complexity" evidence="1">
    <location>
        <begin position="37"/>
        <end position="57"/>
    </location>
</feature>
<evidence type="ECO:0000256" key="1">
    <source>
        <dbReference type="SAM" id="MobiDB-lite"/>
    </source>
</evidence>
<protein>
    <submittedName>
        <fullName evidence="2">Uncharacterized protein</fullName>
    </submittedName>
</protein>
<comment type="caution">
    <text evidence="2">The sequence shown here is derived from an EMBL/GenBank/DDBJ whole genome shotgun (WGS) entry which is preliminary data.</text>
</comment>
<dbReference type="EMBL" id="VSRR010005400">
    <property type="protein sequence ID" value="MPC42344.1"/>
    <property type="molecule type" value="Genomic_DNA"/>
</dbReference>
<keyword evidence="3" id="KW-1185">Reference proteome</keyword>
<evidence type="ECO:0000313" key="3">
    <source>
        <dbReference type="Proteomes" id="UP000324222"/>
    </source>
</evidence>
<gene>
    <name evidence="2" type="ORF">E2C01_035964</name>
</gene>
<feature type="region of interest" description="Disordered" evidence="1">
    <location>
        <begin position="29"/>
        <end position="69"/>
    </location>
</feature>
<name>A0A5B7FCW4_PORTR</name>
<reference evidence="2 3" key="1">
    <citation type="submission" date="2019-05" db="EMBL/GenBank/DDBJ databases">
        <title>Another draft genome of Portunus trituberculatus and its Hox gene families provides insights of decapod evolution.</title>
        <authorList>
            <person name="Jeong J.-H."/>
            <person name="Song I."/>
            <person name="Kim S."/>
            <person name="Choi T."/>
            <person name="Kim D."/>
            <person name="Ryu S."/>
            <person name="Kim W."/>
        </authorList>
    </citation>
    <scope>NUCLEOTIDE SEQUENCE [LARGE SCALE GENOMIC DNA]</scope>
    <source>
        <tissue evidence="2">Muscle</tissue>
    </source>
</reference>
<evidence type="ECO:0000313" key="2">
    <source>
        <dbReference type="EMBL" id="MPC42344.1"/>
    </source>
</evidence>
<sequence length="92" mass="9571">MAAVQRCVPPGTAPTTLRRKLVKVLGGCGRQPRGCRATRPALAPNAGAASADGNAAEATDHGKGNVREGQYSYNALGNMQRQGNFLSRPPVI</sequence>
<organism evidence="2 3">
    <name type="scientific">Portunus trituberculatus</name>
    <name type="common">Swimming crab</name>
    <name type="synonym">Neptunus trituberculatus</name>
    <dbReference type="NCBI Taxonomy" id="210409"/>
    <lineage>
        <taxon>Eukaryota</taxon>
        <taxon>Metazoa</taxon>
        <taxon>Ecdysozoa</taxon>
        <taxon>Arthropoda</taxon>
        <taxon>Crustacea</taxon>
        <taxon>Multicrustacea</taxon>
        <taxon>Malacostraca</taxon>
        <taxon>Eumalacostraca</taxon>
        <taxon>Eucarida</taxon>
        <taxon>Decapoda</taxon>
        <taxon>Pleocyemata</taxon>
        <taxon>Brachyura</taxon>
        <taxon>Eubrachyura</taxon>
        <taxon>Portunoidea</taxon>
        <taxon>Portunidae</taxon>
        <taxon>Portuninae</taxon>
        <taxon>Portunus</taxon>
    </lineage>
</organism>
<accession>A0A5B7FCW4</accession>
<proteinExistence type="predicted"/>
<dbReference type="AlphaFoldDB" id="A0A5B7FCW4"/>
<dbReference type="Proteomes" id="UP000324222">
    <property type="component" value="Unassembled WGS sequence"/>
</dbReference>